<keyword evidence="1" id="KW-0645">Protease</keyword>
<proteinExistence type="predicted"/>
<dbReference type="Gene3D" id="3.90.70.10">
    <property type="entry name" value="Cysteine proteinases"/>
    <property type="match status" value="1"/>
</dbReference>
<reference evidence="4 5" key="1">
    <citation type="submission" date="2023-03" db="EMBL/GenBank/DDBJ databases">
        <title>Genome insight into feeding habits of ladybird beetles.</title>
        <authorList>
            <person name="Li H.-S."/>
            <person name="Huang Y.-H."/>
            <person name="Pang H."/>
        </authorList>
    </citation>
    <scope>NUCLEOTIDE SEQUENCE [LARGE SCALE GENOMIC DNA]</scope>
    <source>
        <strain evidence="4">SYSU_2023b</strain>
        <tissue evidence="4">Whole body</tissue>
    </source>
</reference>
<protein>
    <recommendedName>
        <fullName evidence="6">Bleomycin hydrolase</fullName>
    </recommendedName>
</protein>
<evidence type="ECO:0008006" key="6">
    <source>
        <dbReference type="Google" id="ProtNLM"/>
    </source>
</evidence>
<keyword evidence="5" id="KW-1185">Reference proteome</keyword>
<evidence type="ECO:0000256" key="3">
    <source>
        <dbReference type="ARBA" id="ARBA00022807"/>
    </source>
</evidence>
<evidence type="ECO:0000313" key="4">
    <source>
        <dbReference type="EMBL" id="KAK9878785.1"/>
    </source>
</evidence>
<dbReference type="GO" id="GO:0070005">
    <property type="term" value="F:cysteine-type aminopeptidase activity"/>
    <property type="evidence" value="ECO:0007669"/>
    <property type="project" value="InterPro"/>
</dbReference>
<dbReference type="GO" id="GO:0043418">
    <property type="term" value="P:homocysteine catabolic process"/>
    <property type="evidence" value="ECO:0007669"/>
    <property type="project" value="TreeGrafter"/>
</dbReference>
<comment type="caution">
    <text evidence="4">The sequence shown here is derived from an EMBL/GenBank/DDBJ whole genome shotgun (WGS) entry which is preliminary data.</text>
</comment>
<keyword evidence="2" id="KW-0378">Hydrolase</keyword>
<dbReference type="PANTHER" id="PTHR10363">
    <property type="entry name" value="BLEOMYCIN HYDROLASE"/>
    <property type="match status" value="1"/>
</dbReference>
<dbReference type="InterPro" id="IPR038765">
    <property type="entry name" value="Papain-like_cys_pep_sf"/>
</dbReference>
<dbReference type="EMBL" id="JARQZJ010000060">
    <property type="protein sequence ID" value="KAK9878785.1"/>
    <property type="molecule type" value="Genomic_DNA"/>
</dbReference>
<dbReference type="SUPFAM" id="SSF54001">
    <property type="entry name" value="Cysteine proteinases"/>
    <property type="match status" value="1"/>
</dbReference>
<evidence type="ECO:0000256" key="1">
    <source>
        <dbReference type="ARBA" id="ARBA00022670"/>
    </source>
</evidence>
<accession>A0AAW1U892</accession>
<dbReference type="GO" id="GO:0006508">
    <property type="term" value="P:proteolysis"/>
    <property type="evidence" value="ECO:0007669"/>
    <property type="project" value="UniProtKB-KW"/>
</dbReference>
<name>A0AAW1U892_9CUCU</name>
<dbReference type="InterPro" id="IPR004134">
    <property type="entry name" value="Peptidase_C1B"/>
</dbReference>
<keyword evidence="3" id="KW-0788">Thiol protease</keyword>
<dbReference type="PANTHER" id="PTHR10363:SF2">
    <property type="entry name" value="BLEOMYCIN HYDROLASE"/>
    <property type="match status" value="1"/>
</dbReference>
<dbReference type="GO" id="GO:0009636">
    <property type="term" value="P:response to toxic substance"/>
    <property type="evidence" value="ECO:0007669"/>
    <property type="project" value="TreeGrafter"/>
</dbReference>
<dbReference type="AlphaFoldDB" id="A0AAW1U892"/>
<dbReference type="Proteomes" id="UP001431783">
    <property type="component" value="Unassembled WGS sequence"/>
</dbReference>
<sequence length="254" mass="29527">MIKGITRKTPNTQSCIDHIFLKTKHELKLFRSRIIETNITYHYSTFVQCSSLSTPKQCSPKPTMLKYINYIKVNTSLKNRNWEEMYRLENVDKAWDFFVNTLLSEIRGSTNTVKREYETKRTLWITNGIIESISEKHRMHDFPLVFGVDCHNDLSKADRLLYGESSVTHAMAFTAVDIDENGKVIKLRVENSWGDEKGEKGYLLMSTEWFMEYNFEVVVDKKHVPPEVLEASNLKPIILPAWDPIGTLANKEEI</sequence>
<dbReference type="Pfam" id="PF03051">
    <property type="entry name" value="Peptidase_C1_2"/>
    <property type="match status" value="1"/>
</dbReference>
<gene>
    <name evidence="4" type="ORF">WA026_023850</name>
</gene>
<organism evidence="4 5">
    <name type="scientific">Henosepilachna vigintioctopunctata</name>
    <dbReference type="NCBI Taxonomy" id="420089"/>
    <lineage>
        <taxon>Eukaryota</taxon>
        <taxon>Metazoa</taxon>
        <taxon>Ecdysozoa</taxon>
        <taxon>Arthropoda</taxon>
        <taxon>Hexapoda</taxon>
        <taxon>Insecta</taxon>
        <taxon>Pterygota</taxon>
        <taxon>Neoptera</taxon>
        <taxon>Endopterygota</taxon>
        <taxon>Coleoptera</taxon>
        <taxon>Polyphaga</taxon>
        <taxon>Cucujiformia</taxon>
        <taxon>Coccinelloidea</taxon>
        <taxon>Coccinellidae</taxon>
        <taxon>Epilachninae</taxon>
        <taxon>Epilachnini</taxon>
        <taxon>Henosepilachna</taxon>
    </lineage>
</organism>
<evidence type="ECO:0000313" key="5">
    <source>
        <dbReference type="Proteomes" id="UP001431783"/>
    </source>
</evidence>
<dbReference type="GO" id="GO:0005737">
    <property type="term" value="C:cytoplasm"/>
    <property type="evidence" value="ECO:0007669"/>
    <property type="project" value="TreeGrafter"/>
</dbReference>
<evidence type="ECO:0000256" key="2">
    <source>
        <dbReference type="ARBA" id="ARBA00022801"/>
    </source>
</evidence>